<dbReference type="EMBL" id="QVLV01000022">
    <property type="protein sequence ID" value="RGE56639.1"/>
    <property type="molecule type" value="Genomic_DNA"/>
</dbReference>
<dbReference type="GO" id="GO:0061634">
    <property type="term" value="F:alpha-D-xyloside xylohydrolase"/>
    <property type="evidence" value="ECO:0007669"/>
    <property type="project" value="UniProtKB-EC"/>
</dbReference>
<dbReference type="SUPFAM" id="SSF51445">
    <property type="entry name" value="(Trans)glycosidases"/>
    <property type="match status" value="1"/>
</dbReference>
<dbReference type="GO" id="GO:0030246">
    <property type="term" value="F:carbohydrate binding"/>
    <property type="evidence" value="ECO:0007669"/>
    <property type="project" value="InterPro"/>
</dbReference>
<dbReference type="CDD" id="cd14752">
    <property type="entry name" value="GH31_N"/>
    <property type="match status" value="1"/>
</dbReference>
<proteinExistence type="inferred from homology"/>
<dbReference type="NCBIfam" id="NF007940">
    <property type="entry name" value="PRK10658.1"/>
    <property type="match status" value="1"/>
</dbReference>
<dbReference type="InterPro" id="IPR013780">
    <property type="entry name" value="Glyco_hydro_b"/>
</dbReference>
<comment type="similarity">
    <text evidence="1 6">Belongs to the glycosyl hydrolase 31 family.</text>
</comment>
<organism evidence="10 12">
    <name type="scientific">Eisenbergiella massiliensis</name>
    <dbReference type="NCBI Taxonomy" id="1720294"/>
    <lineage>
        <taxon>Bacteria</taxon>
        <taxon>Bacillati</taxon>
        <taxon>Bacillota</taxon>
        <taxon>Clostridia</taxon>
        <taxon>Lachnospirales</taxon>
        <taxon>Lachnospiraceae</taxon>
        <taxon>Eisenbergiella</taxon>
    </lineage>
</organism>
<dbReference type="Gene3D" id="2.60.40.1760">
    <property type="entry name" value="glycosyl hydrolase (family 31)"/>
    <property type="match status" value="1"/>
</dbReference>
<dbReference type="Pfam" id="PF01055">
    <property type="entry name" value="Glyco_hydro_31_2nd"/>
    <property type="match status" value="1"/>
</dbReference>
<evidence type="ECO:0000313" key="12">
    <source>
        <dbReference type="Proteomes" id="UP000260812"/>
    </source>
</evidence>
<evidence type="ECO:0000256" key="5">
    <source>
        <dbReference type="ARBA" id="ARBA00066962"/>
    </source>
</evidence>
<evidence type="ECO:0000259" key="8">
    <source>
        <dbReference type="Pfam" id="PF13802"/>
    </source>
</evidence>
<dbReference type="SUPFAM" id="SSF117125">
    <property type="entry name" value="Putative glucosidase YicI, C-terminal domain"/>
    <property type="match status" value="1"/>
</dbReference>
<evidence type="ECO:0000313" key="10">
    <source>
        <dbReference type="EMBL" id="RGE56639.1"/>
    </source>
</evidence>
<dbReference type="EC" id="3.2.1.177" evidence="5"/>
<feature type="domain" description="Glycosyl hydrolase family 31 C-terminal" evidence="9">
    <location>
        <begin position="597"/>
        <end position="681"/>
    </location>
</feature>
<protein>
    <recommendedName>
        <fullName evidence="5">alpha-D-xyloside xylohydrolase</fullName>
        <ecNumber evidence="5">3.2.1.177</ecNumber>
    </recommendedName>
</protein>
<dbReference type="InterPro" id="IPR025887">
    <property type="entry name" value="Glyco_hydro_31_N_dom"/>
</dbReference>
<dbReference type="InterPro" id="IPR000322">
    <property type="entry name" value="Glyco_hydro_31_TIM"/>
</dbReference>
<dbReference type="AlphaFoldDB" id="A0A3E3HXV6"/>
<keyword evidence="2 6" id="KW-0378">Hydrolase</keyword>
<gene>
    <name evidence="11" type="ORF">DWY69_17020</name>
    <name evidence="10" type="ORF">DXC51_22855</name>
</gene>
<dbReference type="Proteomes" id="UP000261166">
    <property type="component" value="Unassembled WGS sequence"/>
</dbReference>
<keyword evidence="3 6" id="KW-0326">Glycosidase</keyword>
<dbReference type="CDD" id="cd06593">
    <property type="entry name" value="GH31_xylosidase_YicI"/>
    <property type="match status" value="1"/>
</dbReference>
<evidence type="ECO:0000256" key="3">
    <source>
        <dbReference type="ARBA" id="ARBA00023295"/>
    </source>
</evidence>
<sequence>MKFTEGYWLRSEKANILYASQAYEVQEIPGGMRVLAPVGYISSRGATLNMPTITVEFTAPMENIIAVRAWHHEGYEKREPVCPKHPQAQAVQVEIGEEEAVMTAGKVSVHVNLKEWGYHFEADGKVLTRCGFHNLGYARWDRTPSTMFPADNYMMENGKPYMVNELSLQVGENVYGFGERFTSFVKNGQVVDTWNEDGGTASQVAYKSVPFYMTNKGYGIYVDHTDNVSFEVASEKVEYVGFSVPGEELKYCFIYGPTPKEILNAYTSYTGRPALPPAWSFGLWLSTSFTTNYDEETTSSFIQGMADRDIPLSVFHFDCFWMKEFQWCDFTWDKRVFPDTEGMLKRYHDRGLKICVWINPYIAQGTPFFKEGAQNGYLVKRADGRGVWQTDNWQAGMGLVDFTNPDACRWYADKLKTLLDMGVDCFKTDFGERVPVDVEWFDGSDQGSMHNYYTYLYNQCVFNLLKEVKGEGEAVLFARSAAAGGQQFPVHWGGDCSANYPSMAETLRGGLSFAMSGFSFWSHDISGFESTATPDLYKRWAAFGLLSSHSRLHGSGSYRVPWVFDDEASDVVRFFSKLKCTLMPYLYAKAVEAHEDGTPMMRPMVFEYPCDPVAAYLETQYMLGDALLVAPVLREDKKVQYYLPEGRWTDYFTGEVKTGGRYYEGEYDYFSLPLYVKENTLLATGAVNDRPDYDYRDGATLHLYELADGASCTCRMVDVKGADVCAITAERKGGVYSFKADGDMKGLTVILHGICAEGVKAENAQIHTDSVSGCVSAAIGTSTREVKITVE</sequence>
<dbReference type="Gene3D" id="3.20.20.80">
    <property type="entry name" value="Glycosidases"/>
    <property type="match status" value="1"/>
</dbReference>
<name>A0A3E3HXV6_9FIRM</name>
<dbReference type="PANTHER" id="PTHR43053">
    <property type="entry name" value="GLYCOSIDASE FAMILY 31"/>
    <property type="match status" value="1"/>
</dbReference>
<dbReference type="GO" id="GO:0005975">
    <property type="term" value="P:carbohydrate metabolic process"/>
    <property type="evidence" value="ECO:0007669"/>
    <property type="project" value="InterPro"/>
</dbReference>
<feature type="domain" description="Glycoside hydrolase family 31 N-terminal" evidence="8">
    <location>
        <begin position="55"/>
        <end position="231"/>
    </location>
</feature>
<dbReference type="Proteomes" id="UP000260812">
    <property type="component" value="Unassembled WGS sequence"/>
</dbReference>
<evidence type="ECO:0000256" key="4">
    <source>
        <dbReference type="ARBA" id="ARBA00052064"/>
    </source>
</evidence>
<dbReference type="PANTHER" id="PTHR43053:SF4">
    <property type="entry name" value="MYOGENESIS-REGULATING GLYCOSIDASE"/>
    <property type="match status" value="1"/>
</dbReference>
<evidence type="ECO:0000313" key="13">
    <source>
        <dbReference type="Proteomes" id="UP000261166"/>
    </source>
</evidence>
<dbReference type="InterPro" id="IPR011013">
    <property type="entry name" value="Gal_mutarotase_sf_dom"/>
</dbReference>
<dbReference type="Pfam" id="PF13802">
    <property type="entry name" value="Gal_mutarotas_2"/>
    <property type="match status" value="1"/>
</dbReference>
<feature type="domain" description="Glycoside hydrolase family 31 TIM barrel" evidence="7">
    <location>
        <begin position="273"/>
        <end position="588"/>
    </location>
</feature>
<evidence type="ECO:0000256" key="1">
    <source>
        <dbReference type="ARBA" id="ARBA00007806"/>
    </source>
</evidence>
<evidence type="ECO:0000256" key="2">
    <source>
        <dbReference type="ARBA" id="ARBA00022801"/>
    </source>
</evidence>
<dbReference type="EMBL" id="QVLU01000015">
    <property type="protein sequence ID" value="RGE70628.1"/>
    <property type="molecule type" value="Genomic_DNA"/>
</dbReference>
<comment type="caution">
    <text evidence="10">The sequence shown here is derived from an EMBL/GenBank/DDBJ whole genome shotgun (WGS) entry which is preliminary data.</text>
</comment>
<dbReference type="SUPFAM" id="SSF74650">
    <property type="entry name" value="Galactose mutarotase-like"/>
    <property type="match status" value="1"/>
</dbReference>
<dbReference type="Gene3D" id="2.60.40.1180">
    <property type="entry name" value="Golgi alpha-mannosidase II"/>
    <property type="match status" value="2"/>
</dbReference>
<dbReference type="GeneID" id="97989619"/>
<dbReference type="InterPro" id="IPR048395">
    <property type="entry name" value="Glyco_hydro_31_C"/>
</dbReference>
<evidence type="ECO:0000259" key="9">
    <source>
        <dbReference type="Pfam" id="PF21365"/>
    </source>
</evidence>
<reference evidence="10 13" key="1">
    <citation type="submission" date="2018-08" db="EMBL/GenBank/DDBJ databases">
        <title>A genome reference for cultivated species of the human gut microbiota.</title>
        <authorList>
            <person name="Zou Y."/>
            <person name="Xue W."/>
            <person name="Luo G."/>
        </authorList>
    </citation>
    <scope>NUCLEOTIDE SEQUENCE [LARGE SCALE GENOMIC DNA]</scope>
    <source>
        <strain evidence="11 13">AF26-4BH</strain>
        <strain evidence="10">TF05-5AC</strain>
    </source>
</reference>
<accession>A0A3E3HXV6</accession>
<evidence type="ECO:0000259" key="7">
    <source>
        <dbReference type="Pfam" id="PF01055"/>
    </source>
</evidence>
<keyword evidence="12" id="KW-1185">Reference proteome</keyword>
<dbReference type="OrthoDB" id="176168at2"/>
<dbReference type="InterPro" id="IPR050985">
    <property type="entry name" value="Alpha-glycosidase_related"/>
</dbReference>
<dbReference type="Pfam" id="PF21365">
    <property type="entry name" value="Glyco_hydro_31_3rd"/>
    <property type="match status" value="1"/>
</dbReference>
<dbReference type="InterPro" id="IPR017853">
    <property type="entry name" value="GH"/>
</dbReference>
<evidence type="ECO:0000313" key="11">
    <source>
        <dbReference type="EMBL" id="RGE70628.1"/>
    </source>
</evidence>
<dbReference type="RefSeq" id="WP_025490464.1">
    <property type="nucleotide sequence ID" value="NZ_CALBAU010000023.1"/>
</dbReference>
<evidence type="ECO:0000256" key="6">
    <source>
        <dbReference type="RuleBase" id="RU361185"/>
    </source>
</evidence>
<dbReference type="FunFam" id="3.20.20.80:FF:000053">
    <property type="entry name" value="Alpha-xylosidase YicI"/>
    <property type="match status" value="1"/>
</dbReference>
<dbReference type="SUPFAM" id="SSF51011">
    <property type="entry name" value="Glycosyl hydrolase domain"/>
    <property type="match status" value="1"/>
</dbReference>
<comment type="catalytic activity">
    <reaction evidence="4">
        <text>Hydrolysis of terminal, non-reducing alpha-D-xylose residues with release of alpha-D-xylose.</text>
        <dbReference type="EC" id="3.2.1.177"/>
    </reaction>
</comment>